<dbReference type="RefSeq" id="XP_036368059.1">
    <property type="nucleotide sequence ID" value="XM_036512166.1"/>
</dbReference>
<evidence type="ECO:0000256" key="8">
    <source>
        <dbReference type="ARBA" id="ARBA00022679"/>
    </source>
</evidence>
<feature type="binding site" evidence="23">
    <location>
        <position position="180"/>
    </location>
    <ligand>
        <name>substrate</name>
    </ligand>
</feature>
<organism evidence="27 28">
    <name type="scientific">Octopus sinensis</name>
    <name type="common">East Asian common octopus</name>
    <dbReference type="NCBI Taxonomy" id="2607531"/>
    <lineage>
        <taxon>Eukaryota</taxon>
        <taxon>Metazoa</taxon>
        <taxon>Spiralia</taxon>
        <taxon>Lophotrochozoa</taxon>
        <taxon>Mollusca</taxon>
        <taxon>Cephalopoda</taxon>
        <taxon>Coleoidea</taxon>
        <taxon>Octopodiformes</taxon>
        <taxon>Octopoda</taxon>
        <taxon>Incirrata</taxon>
        <taxon>Octopodidae</taxon>
        <taxon>Octopus</taxon>
    </lineage>
</organism>
<dbReference type="GO" id="GO:0005795">
    <property type="term" value="C:Golgi stack"/>
    <property type="evidence" value="ECO:0007669"/>
    <property type="project" value="InterPro"/>
</dbReference>
<keyword evidence="12" id="KW-1133">Transmembrane helix</keyword>
<keyword evidence="8" id="KW-0808">Transferase</keyword>
<dbReference type="Gene3D" id="3.90.550.10">
    <property type="entry name" value="Spore Coat Polysaccharide Biosynthesis Protein SpsA, Chain A"/>
    <property type="match status" value="1"/>
</dbReference>
<accession>A0A6P7THY5</accession>
<keyword evidence="11" id="KW-0735">Signal-anchor</keyword>
<feature type="glycosylation site" description="N-linked (GlcNAc...) asparagine" evidence="26">
    <location>
        <position position="112"/>
    </location>
</feature>
<dbReference type="InterPro" id="IPR029044">
    <property type="entry name" value="Nucleotide-diphossugar_trans"/>
</dbReference>
<evidence type="ECO:0000256" key="13">
    <source>
        <dbReference type="ARBA" id="ARBA00023034"/>
    </source>
</evidence>
<evidence type="ECO:0000256" key="10">
    <source>
        <dbReference type="ARBA" id="ARBA00022723"/>
    </source>
</evidence>
<keyword evidence="17 24" id="KW-0464">Manganese</keyword>
<sequence length="488" mass="56144">MVIKMRAAPGRSSISMRFRPRRMLRVLLFVIIILFVIVNMHVLNNVQPGSPGMLDGSMIGPGMNLQNGHVQAWSHLHFSNGSVYWSSRTGLLIPPMSLNATLLTNMTFDVSNLTLAKAVIQNINREQYIHNLDKFGLHLHADSVVIVIQAHDRAEYLKMLLDSLRNVRNIHQALLIISHDIYSKELNNLVLTIDFCPVIQIFFPHSLQLNPSQFPGEHPNDCPRNVKKAEAIKLDCNNAASPDRYGHYREAKYCQTKHHWLWKLSFVFEEIRVMKNYEGIVLLLEEDYYVSEDTITVLQMLQNLRKKDCKDCRILTLGNYDKTQNYGLNAGKVEIARWVSSKHNMGMAFIRQMWLDIKKCGLEFCNFDDYNWDWTLQHLSMKCIPGTVKVMKMKATRVFHMGTCGVHHKGKVCSPEAKKKAVEKLLLDNKQNFFPNVITMAGVSGLRLRDPKPNGGWGDYRDRQLCYSFIHRNTSELSFIKNPNITRS</sequence>
<evidence type="ECO:0000313" key="30">
    <source>
        <dbReference type="RefSeq" id="XP_036368057.1"/>
    </source>
</evidence>
<dbReference type="AlphaFoldDB" id="A0A6P7THY5"/>
<evidence type="ECO:0000256" key="17">
    <source>
        <dbReference type="ARBA" id="ARBA00023211"/>
    </source>
</evidence>
<comment type="similarity">
    <text evidence="4">Belongs to the glycosyltransferase 16 (GT16) protein family.</text>
</comment>
<comment type="catalytic activity">
    <reaction evidence="22">
        <text>an N(4)-{beta-D-GlcNAc-(1-&gt;2)-alpha-D-Man-(1-&gt;3)-[alpha-D-Man-(1-&gt;6)]-beta-D-Man-(1-&gt;4)-beta-D-GlcNAc-(1-&gt;4)-beta-D-GlcNAc}-L-asparaginyl-[protein] + UDP-N-acetyl-alpha-D-glucosamine = N(4)-{beta-D-GlcNAc-(1-&gt;2)-alpha-D-Man-(1-&gt;3)-[beta-D-GlcNAc-(1-&gt;2)-alpha-D-Man-(1-&gt;6)]-beta-D-Man-(1-&gt;4)-beta-D-GlcNAc-(1-&gt;4)-beta-D-GlcNAc}-L-asparaginyl-[protein] + UDP + H(+)</text>
        <dbReference type="Rhea" id="RHEA:12941"/>
        <dbReference type="Rhea" id="RHEA-COMP:13526"/>
        <dbReference type="Rhea" id="RHEA-COMP:14369"/>
        <dbReference type="ChEBI" id="CHEBI:15378"/>
        <dbReference type="ChEBI" id="CHEBI:57705"/>
        <dbReference type="ChEBI" id="CHEBI:58223"/>
        <dbReference type="ChEBI" id="CHEBI:60615"/>
        <dbReference type="ChEBI" id="CHEBI:60651"/>
        <dbReference type="EC" id="2.4.1.143"/>
    </reaction>
</comment>
<dbReference type="GO" id="GO:0008455">
    <property type="term" value="F:alpha-1,6-mannosylglycoprotein 2-beta-N-acetylglucosaminyltransferase activity"/>
    <property type="evidence" value="ECO:0007669"/>
    <property type="project" value="UniProtKB-EC"/>
</dbReference>
<dbReference type="Proteomes" id="UP000515154">
    <property type="component" value="Linkage group LG22"/>
</dbReference>
<evidence type="ECO:0000256" key="4">
    <source>
        <dbReference type="ARBA" id="ARBA00011011"/>
    </source>
</evidence>
<evidence type="ECO:0000313" key="28">
    <source>
        <dbReference type="RefSeq" id="XP_029649392.1"/>
    </source>
</evidence>
<dbReference type="PANTHER" id="PTHR12871">
    <property type="entry name" value="BETA-1,2-N-ACETYLGLUCOSAMINYLTRANSFERASE II"/>
    <property type="match status" value="1"/>
</dbReference>
<evidence type="ECO:0000256" key="11">
    <source>
        <dbReference type="ARBA" id="ARBA00022968"/>
    </source>
</evidence>
<keyword evidence="7" id="KW-0328">Glycosyltransferase</keyword>
<feature type="disulfide bond" evidence="25">
    <location>
        <begin position="222"/>
        <end position="236"/>
    </location>
</feature>
<feature type="binding site" evidence="24">
    <location>
        <position position="287"/>
    </location>
    <ligand>
        <name>Mn(2+)</name>
        <dbReference type="ChEBI" id="CHEBI:29035"/>
    </ligand>
</feature>
<feature type="binding site" evidence="23">
    <location>
        <begin position="149"/>
        <end position="153"/>
    </location>
    <ligand>
        <name>substrate</name>
    </ligand>
</feature>
<evidence type="ECO:0000256" key="9">
    <source>
        <dbReference type="ARBA" id="ARBA00022692"/>
    </source>
</evidence>
<dbReference type="GO" id="GO:0009312">
    <property type="term" value="P:oligosaccharide biosynthetic process"/>
    <property type="evidence" value="ECO:0007669"/>
    <property type="project" value="InterPro"/>
</dbReference>
<gene>
    <name evidence="28 29 30 31 32" type="primary">LOC115223120</name>
</gene>
<feature type="binding site" evidence="23">
    <location>
        <begin position="255"/>
        <end position="259"/>
    </location>
    <ligand>
        <name>substrate</name>
    </ligand>
</feature>
<reference evidence="28 29" key="1">
    <citation type="submission" date="2025-08" db="UniProtKB">
        <authorList>
            <consortium name="RefSeq"/>
        </authorList>
    </citation>
    <scope>IDENTIFICATION</scope>
</reference>
<evidence type="ECO:0000256" key="14">
    <source>
        <dbReference type="ARBA" id="ARBA00023136"/>
    </source>
</evidence>
<evidence type="ECO:0000256" key="6">
    <source>
        <dbReference type="ARBA" id="ARBA00014817"/>
    </source>
</evidence>
<keyword evidence="9" id="KW-0812">Transmembrane</keyword>
<evidence type="ECO:0000256" key="2">
    <source>
        <dbReference type="ARBA" id="ARBA00004323"/>
    </source>
</evidence>
<evidence type="ECO:0000256" key="23">
    <source>
        <dbReference type="PIRSR" id="PIRSR607754-1"/>
    </source>
</evidence>
<evidence type="ECO:0000256" key="15">
    <source>
        <dbReference type="ARBA" id="ARBA00023157"/>
    </source>
</evidence>
<dbReference type="KEGG" id="osn:115223120"/>
<dbReference type="GO" id="GO:0000139">
    <property type="term" value="C:Golgi membrane"/>
    <property type="evidence" value="ECO:0007669"/>
    <property type="project" value="UniProtKB-SubCell"/>
</dbReference>
<evidence type="ECO:0000256" key="26">
    <source>
        <dbReference type="PIRSR" id="PIRSR607754-4"/>
    </source>
</evidence>
<evidence type="ECO:0000256" key="25">
    <source>
        <dbReference type="PIRSR" id="PIRSR607754-3"/>
    </source>
</evidence>
<feature type="binding site" evidence="24">
    <location>
        <position position="400"/>
    </location>
    <ligand>
        <name>Mn(2+)</name>
        <dbReference type="ChEBI" id="CHEBI:29035"/>
    </ligand>
</feature>
<evidence type="ECO:0000313" key="29">
    <source>
        <dbReference type="RefSeq" id="XP_036368056.1"/>
    </source>
</evidence>
<evidence type="ECO:0000256" key="22">
    <source>
        <dbReference type="ARBA" id="ARBA00093257"/>
    </source>
</evidence>
<evidence type="ECO:0000313" key="31">
    <source>
        <dbReference type="RefSeq" id="XP_036368058.1"/>
    </source>
</evidence>
<protein>
    <recommendedName>
        <fullName evidence="6">Alpha-1,6-mannosyl-glycoprotein 2-beta-N-acetylglucosaminyltransferase</fullName>
        <ecNumber evidence="5">2.4.1.143</ecNumber>
    </recommendedName>
    <alternativeName>
        <fullName evidence="21">Beta-1,2-N-acetylglucosaminyltransferase II</fullName>
    </alternativeName>
    <alternativeName>
        <fullName evidence="20">GlcNAc-T II</fullName>
    </alternativeName>
    <alternativeName>
        <fullName evidence="19">Mannoside acetylglucosaminyltransferase 2</fullName>
    </alternativeName>
    <alternativeName>
        <fullName evidence="18">N-glycosyl-oligosaccharide-glycoprotein N-acetylglucosaminyltransferase II</fullName>
    </alternativeName>
</protein>
<evidence type="ECO:0000256" key="1">
    <source>
        <dbReference type="ARBA" id="ARBA00001936"/>
    </source>
</evidence>
<dbReference type="RefSeq" id="XP_036368058.1">
    <property type="nucleotide sequence ID" value="XM_036512165.1"/>
</dbReference>
<evidence type="ECO:0000256" key="20">
    <source>
        <dbReference type="ARBA" id="ARBA00032552"/>
    </source>
</evidence>
<feature type="disulfide bond" evidence="25">
    <location>
        <begin position="365"/>
        <end position="466"/>
    </location>
</feature>
<dbReference type="EC" id="2.4.1.143" evidence="5"/>
<dbReference type="RefSeq" id="XP_029649392.1">
    <property type="nucleotide sequence ID" value="XM_029793532.2"/>
</dbReference>
<feature type="disulfide bond" evidence="25">
    <location>
        <begin position="360"/>
        <end position="383"/>
    </location>
</feature>
<feature type="disulfide bond" evidence="25">
    <location>
        <begin position="404"/>
        <end position="413"/>
    </location>
</feature>
<keyword evidence="15 25" id="KW-1015">Disulfide bond</keyword>
<dbReference type="InterPro" id="IPR007754">
    <property type="entry name" value="GlcNAc_II"/>
</dbReference>
<evidence type="ECO:0000313" key="32">
    <source>
        <dbReference type="RefSeq" id="XP_036368059.1"/>
    </source>
</evidence>
<evidence type="ECO:0000313" key="27">
    <source>
        <dbReference type="Proteomes" id="UP000515154"/>
    </source>
</evidence>
<comment type="subcellular location">
    <subcellularLocation>
        <location evidence="2">Golgi apparatus membrane</location>
        <topology evidence="2">Single-pass type II membrane protein</topology>
    </subcellularLocation>
</comment>
<dbReference type="SUPFAM" id="SSF53448">
    <property type="entry name" value="Nucleotide-diphospho-sugar transferases"/>
    <property type="match status" value="1"/>
</dbReference>
<evidence type="ECO:0000256" key="21">
    <source>
        <dbReference type="ARBA" id="ARBA00032915"/>
    </source>
</evidence>
<dbReference type="Pfam" id="PF05060">
    <property type="entry name" value="MGAT2"/>
    <property type="match status" value="1"/>
</dbReference>
<dbReference type="UniPathway" id="UPA00378"/>
<keyword evidence="13" id="KW-0333">Golgi apparatus</keyword>
<evidence type="ECO:0000256" key="5">
    <source>
        <dbReference type="ARBA" id="ARBA00012613"/>
    </source>
</evidence>
<comment type="cofactor">
    <cofactor evidence="1 24">
        <name>Mn(2+)</name>
        <dbReference type="ChEBI" id="CHEBI:29035"/>
    </cofactor>
</comment>
<name>A0A6P7THY5_9MOLL</name>
<proteinExistence type="inferred from homology"/>
<evidence type="ECO:0000256" key="16">
    <source>
        <dbReference type="ARBA" id="ARBA00023180"/>
    </source>
</evidence>
<dbReference type="RefSeq" id="XP_036368056.1">
    <property type="nucleotide sequence ID" value="XM_036512163.1"/>
</dbReference>
<evidence type="ECO:0000256" key="7">
    <source>
        <dbReference type="ARBA" id="ARBA00022676"/>
    </source>
</evidence>
<evidence type="ECO:0000256" key="18">
    <source>
        <dbReference type="ARBA" id="ARBA00029663"/>
    </source>
</evidence>
<evidence type="ECO:0000256" key="3">
    <source>
        <dbReference type="ARBA" id="ARBA00004922"/>
    </source>
</evidence>
<dbReference type="RefSeq" id="XP_036368057.1">
    <property type="nucleotide sequence ID" value="XM_036512164.1"/>
</dbReference>
<comment type="pathway">
    <text evidence="3">Protein modification; protein glycosylation.</text>
</comment>
<dbReference type="GO" id="GO:0006487">
    <property type="term" value="P:protein N-linked glycosylation"/>
    <property type="evidence" value="ECO:0007669"/>
    <property type="project" value="TreeGrafter"/>
</dbReference>
<keyword evidence="10 24" id="KW-0479">Metal-binding</keyword>
<dbReference type="GO" id="GO:0046872">
    <property type="term" value="F:metal ion binding"/>
    <property type="evidence" value="ECO:0007669"/>
    <property type="project" value="UniProtKB-KW"/>
</dbReference>
<evidence type="ECO:0000256" key="19">
    <source>
        <dbReference type="ARBA" id="ARBA00031203"/>
    </source>
</evidence>
<feature type="disulfide bond" evidence="25">
    <location>
        <begin position="309"/>
        <end position="312"/>
    </location>
</feature>
<keyword evidence="27" id="KW-1185">Reference proteome</keyword>
<dbReference type="PANTHER" id="PTHR12871:SF0">
    <property type="entry name" value="ALPHA-1,6-MANNOSYL-GLYCOPROTEIN 2-BETA-N-ACETYLGLUCOSAMINYLTRANSFERASE"/>
    <property type="match status" value="1"/>
</dbReference>
<evidence type="ECO:0000256" key="24">
    <source>
        <dbReference type="PIRSR" id="PIRSR607754-2"/>
    </source>
</evidence>
<keyword evidence="14" id="KW-0472">Membrane</keyword>
<evidence type="ECO:0000256" key="12">
    <source>
        <dbReference type="ARBA" id="ARBA00022989"/>
    </source>
</evidence>
<keyword evidence="16 26" id="KW-0325">Glycoprotein</keyword>